<gene>
    <name evidence="1" type="ORF">SPIL2461_LOCUS1088</name>
</gene>
<reference evidence="1" key="1">
    <citation type="submission" date="2021-02" db="EMBL/GenBank/DDBJ databases">
        <authorList>
            <person name="Dougan E. K."/>
            <person name="Rhodes N."/>
            <person name="Thang M."/>
            <person name="Chan C."/>
        </authorList>
    </citation>
    <scope>NUCLEOTIDE SEQUENCE</scope>
</reference>
<evidence type="ECO:0000313" key="2">
    <source>
        <dbReference type="Proteomes" id="UP000649617"/>
    </source>
</evidence>
<dbReference type="Proteomes" id="UP000649617">
    <property type="component" value="Unassembled WGS sequence"/>
</dbReference>
<sequence length="109" mass="12513">MLRKLGELPNHDDSAAEVCRHLRSALLSSRSSGQWQLPPSDIAVRKLLLRSNMVDKISASREQIMHAMRRLAAMNGLPTMKTYNGFLWQLLLTLNRNDPQRRDACDKVW</sequence>
<organism evidence="1 2">
    <name type="scientific">Symbiodinium pilosum</name>
    <name type="common">Dinoflagellate</name>
    <dbReference type="NCBI Taxonomy" id="2952"/>
    <lineage>
        <taxon>Eukaryota</taxon>
        <taxon>Sar</taxon>
        <taxon>Alveolata</taxon>
        <taxon>Dinophyceae</taxon>
        <taxon>Suessiales</taxon>
        <taxon>Symbiodiniaceae</taxon>
        <taxon>Symbiodinium</taxon>
    </lineage>
</organism>
<keyword evidence="2" id="KW-1185">Reference proteome</keyword>
<dbReference type="EMBL" id="CAJNIZ010001036">
    <property type="protein sequence ID" value="CAE7181383.1"/>
    <property type="molecule type" value="Genomic_DNA"/>
</dbReference>
<evidence type="ECO:0000313" key="1">
    <source>
        <dbReference type="EMBL" id="CAE7181383.1"/>
    </source>
</evidence>
<comment type="caution">
    <text evidence="1">The sequence shown here is derived from an EMBL/GenBank/DDBJ whole genome shotgun (WGS) entry which is preliminary data.</text>
</comment>
<dbReference type="OrthoDB" id="430639at2759"/>
<proteinExistence type="predicted"/>
<name>A0A812IVI9_SYMPI</name>
<accession>A0A812IVI9</accession>
<protein>
    <submittedName>
        <fullName evidence="1">Uncharacterized protein</fullName>
    </submittedName>
</protein>
<dbReference type="AlphaFoldDB" id="A0A812IVI9"/>